<evidence type="ECO:0000256" key="3">
    <source>
        <dbReference type="SAM" id="Phobius"/>
    </source>
</evidence>
<dbReference type="GO" id="GO:0016881">
    <property type="term" value="F:acid-amino acid ligase activity"/>
    <property type="evidence" value="ECO:0007669"/>
    <property type="project" value="TreeGrafter"/>
</dbReference>
<dbReference type="Pfam" id="PF03321">
    <property type="entry name" value="GH3"/>
    <property type="match status" value="1"/>
</dbReference>
<proteinExistence type="inferred from homology"/>
<organism evidence="6 7">
    <name type="scientific">Thlaspi arvense</name>
    <name type="common">Field penny-cress</name>
    <dbReference type="NCBI Taxonomy" id="13288"/>
    <lineage>
        <taxon>Eukaryota</taxon>
        <taxon>Viridiplantae</taxon>
        <taxon>Streptophyta</taxon>
        <taxon>Embryophyta</taxon>
        <taxon>Tracheophyta</taxon>
        <taxon>Spermatophyta</taxon>
        <taxon>Magnoliopsida</taxon>
        <taxon>eudicotyledons</taxon>
        <taxon>Gunneridae</taxon>
        <taxon>Pentapetalae</taxon>
        <taxon>rosids</taxon>
        <taxon>malvids</taxon>
        <taxon>Brassicales</taxon>
        <taxon>Brassicaceae</taxon>
        <taxon>Thlaspideae</taxon>
        <taxon>Thlaspi</taxon>
    </lineage>
</organism>
<evidence type="ECO:0000313" key="7">
    <source>
        <dbReference type="Proteomes" id="UP000836841"/>
    </source>
</evidence>
<feature type="domain" description="GH3 C-terminal" evidence="5">
    <location>
        <begin position="431"/>
        <end position="553"/>
    </location>
</feature>
<evidence type="ECO:0000256" key="1">
    <source>
        <dbReference type="ARBA" id="ARBA00008068"/>
    </source>
</evidence>
<keyword evidence="7" id="KW-1185">Reference proteome</keyword>
<name>A0AAU9R8V8_THLAR</name>
<dbReference type="InterPro" id="IPR055378">
    <property type="entry name" value="GH3_C"/>
</dbReference>
<feature type="transmembrane region" description="Helical" evidence="3">
    <location>
        <begin position="582"/>
        <end position="608"/>
    </location>
</feature>
<feature type="transmembrane region" description="Helical" evidence="3">
    <location>
        <begin position="620"/>
        <end position="638"/>
    </location>
</feature>
<dbReference type="PANTHER" id="PTHR31901">
    <property type="entry name" value="GH3 DOMAIN-CONTAINING PROTEIN"/>
    <property type="match status" value="1"/>
</dbReference>
<keyword evidence="3" id="KW-1133">Transmembrane helix</keyword>
<evidence type="ECO:0000259" key="5">
    <source>
        <dbReference type="Pfam" id="PF23572"/>
    </source>
</evidence>
<protein>
    <submittedName>
        <fullName evidence="6">Uncharacterized protein</fullName>
    </submittedName>
</protein>
<dbReference type="Proteomes" id="UP000836841">
    <property type="component" value="Chromosome 1"/>
</dbReference>
<reference evidence="6 7" key="1">
    <citation type="submission" date="2022-03" db="EMBL/GenBank/DDBJ databases">
        <authorList>
            <person name="Nunn A."/>
            <person name="Chopra R."/>
            <person name="Nunn A."/>
            <person name="Contreras Garrido A."/>
        </authorList>
    </citation>
    <scope>NUCLEOTIDE SEQUENCE [LARGE SCALE GENOMIC DNA]</scope>
</reference>
<dbReference type="AlphaFoldDB" id="A0AAU9R8V8"/>
<dbReference type="Pfam" id="PF23572">
    <property type="entry name" value="GH3_C"/>
    <property type="match status" value="1"/>
</dbReference>
<dbReference type="PANTHER" id="PTHR31901:SF52">
    <property type="entry name" value="AUXIN-RESPONSIVE GH3 FAMILY PROTEIN"/>
    <property type="match status" value="1"/>
</dbReference>
<feature type="domain" description="GH3 middle" evidence="4">
    <location>
        <begin position="344"/>
        <end position="416"/>
    </location>
</feature>
<dbReference type="Pfam" id="PF23571">
    <property type="entry name" value="GH3_M"/>
    <property type="match status" value="1"/>
</dbReference>
<gene>
    <name evidence="6" type="ORF">TAV2_LOCUS137</name>
</gene>
<evidence type="ECO:0000259" key="4">
    <source>
        <dbReference type="Pfam" id="PF23571"/>
    </source>
</evidence>
<keyword evidence="3" id="KW-0472">Membrane</keyword>
<dbReference type="GO" id="GO:0005737">
    <property type="term" value="C:cytoplasm"/>
    <property type="evidence" value="ECO:0007669"/>
    <property type="project" value="TreeGrafter"/>
</dbReference>
<keyword evidence="3" id="KW-0812">Transmembrane</keyword>
<dbReference type="InterPro" id="IPR055377">
    <property type="entry name" value="GH3_M"/>
</dbReference>
<sequence length="646" mass="72524">MSLGLELKDLEELTSKAKQIQDNVLKEILTLNANTEYLQQFLHGSNDKELFKKNVPVVSYEDMKPYIEGVANGEPSNVISGGPITRFLRSSGTSGGKQKIFPVNDMYSEKLGYVFALRSLVMSKNFGDNVTKKGKKLEFLYTRPESTTPSGLPVSTVFTSFFISDYFKNRPSKGIPRYTSPDQVILCPDNKQSLYCHLLCGLIQKDEVVRIGATFAYALVLAINFLEDHWKELCSNIRSGHISDWITDLNCRNSVSAILGGPNPELADVIEQECSHKSWEGVITRVWPKATIIESIFTGQMAQYIPIVEFYSNKLPLVSTTYGSSESTFGMNVNPLDKPQDVSYTFVPNIDYFEFLPVGYEGDMTSNIVDLVNVKLGCYYEPVVTNYFGLHRYLIGDILQVTGFYNRTPQCRFVRRKNVVLSVVTETTTEEDLLKALAHATLVLESSDLMLVGFTCYADIFTFPGHYVFYWELKGKDVNDVVKLDKNILVECCYALEESFDALYRRLRSRAGLIGALEIRVVQQGTFDSLMEYFISQGGSIAQYKTPICISSSEALAVLENKEETVHPFGLMKERPPLTISLLVQFFLLALIGITVNQGFYLLGLAYASPTFASAMRNSVPAIAIIMACTLKYLNLLISRKFLLKE</sequence>
<evidence type="ECO:0000256" key="2">
    <source>
        <dbReference type="ARBA" id="ARBA00022598"/>
    </source>
</evidence>
<evidence type="ECO:0000313" key="6">
    <source>
        <dbReference type="EMBL" id="CAH2036156.1"/>
    </source>
</evidence>
<accession>A0AAU9R8V8</accession>
<dbReference type="InterPro" id="IPR004993">
    <property type="entry name" value="GH3"/>
</dbReference>
<keyword evidence="2" id="KW-0436">Ligase</keyword>
<comment type="similarity">
    <text evidence="1">Belongs to the IAA-amido conjugating enzyme family.</text>
</comment>
<dbReference type="EMBL" id="OU466857">
    <property type="protein sequence ID" value="CAH2036156.1"/>
    <property type="molecule type" value="Genomic_DNA"/>
</dbReference>